<protein>
    <submittedName>
        <fullName evidence="2">Uncharacterized protein</fullName>
    </submittedName>
</protein>
<gene>
    <name evidence="2" type="ORF">GCM10011332_14080</name>
</gene>
<dbReference type="EMBL" id="BMHV01000008">
    <property type="protein sequence ID" value="GGF61485.1"/>
    <property type="molecule type" value="Genomic_DNA"/>
</dbReference>
<dbReference type="AlphaFoldDB" id="A0A917BWM8"/>
<name>A0A917BWM8_9PROT</name>
<reference evidence="2" key="1">
    <citation type="journal article" date="2014" name="Int. J. Syst. Evol. Microbiol.">
        <title>Complete genome sequence of Corynebacterium casei LMG S-19264T (=DSM 44701T), isolated from a smear-ripened cheese.</title>
        <authorList>
            <consortium name="US DOE Joint Genome Institute (JGI-PGF)"/>
            <person name="Walter F."/>
            <person name="Albersmeier A."/>
            <person name="Kalinowski J."/>
            <person name="Ruckert C."/>
        </authorList>
    </citation>
    <scope>NUCLEOTIDE SEQUENCE</scope>
    <source>
        <strain evidence="2">CGMCC 1.15254</strain>
    </source>
</reference>
<comment type="caution">
    <text evidence="2">The sequence shown here is derived from an EMBL/GenBank/DDBJ whole genome shotgun (WGS) entry which is preliminary data.</text>
</comment>
<feature type="region of interest" description="Disordered" evidence="1">
    <location>
        <begin position="1"/>
        <end position="20"/>
    </location>
</feature>
<evidence type="ECO:0000313" key="3">
    <source>
        <dbReference type="Proteomes" id="UP000632498"/>
    </source>
</evidence>
<keyword evidence="3" id="KW-1185">Reference proteome</keyword>
<sequence length="129" mass="14989">MTDEKTAPKTNIKTKRTRHANAQANYMERKRAEGKEWLATWVPGEAKECLKELIKRANSDEHQPTEAYIARMEQAVEDSAPDWAKTNISLLNIWLVATHNVQIDFNPTEEKSEKIEKKAKKEKKKKKKK</sequence>
<accession>A0A917BWM8</accession>
<evidence type="ECO:0000313" key="2">
    <source>
        <dbReference type="EMBL" id="GGF61485.1"/>
    </source>
</evidence>
<dbReference type="Proteomes" id="UP000632498">
    <property type="component" value="Unassembled WGS sequence"/>
</dbReference>
<dbReference type="RefSeq" id="WP_188663220.1">
    <property type="nucleotide sequence ID" value="NZ_BMHV01000008.1"/>
</dbReference>
<organism evidence="2 3">
    <name type="scientific">Terasakiella brassicae</name>
    <dbReference type="NCBI Taxonomy" id="1634917"/>
    <lineage>
        <taxon>Bacteria</taxon>
        <taxon>Pseudomonadati</taxon>
        <taxon>Pseudomonadota</taxon>
        <taxon>Alphaproteobacteria</taxon>
        <taxon>Rhodospirillales</taxon>
        <taxon>Terasakiellaceae</taxon>
        <taxon>Terasakiella</taxon>
    </lineage>
</organism>
<feature type="region of interest" description="Disordered" evidence="1">
    <location>
        <begin position="107"/>
        <end position="129"/>
    </location>
</feature>
<evidence type="ECO:0000256" key="1">
    <source>
        <dbReference type="SAM" id="MobiDB-lite"/>
    </source>
</evidence>
<reference evidence="2" key="2">
    <citation type="submission" date="2020-09" db="EMBL/GenBank/DDBJ databases">
        <authorList>
            <person name="Sun Q."/>
            <person name="Zhou Y."/>
        </authorList>
    </citation>
    <scope>NUCLEOTIDE SEQUENCE</scope>
    <source>
        <strain evidence="2">CGMCC 1.15254</strain>
    </source>
</reference>
<feature type="compositionally biased region" description="Basic residues" evidence="1">
    <location>
        <begin position="117"/>
        <end position="129"/>
    </location>
</feature>
<proteinExistence type="predicted"/>